<gene>
    <name evidence="3" type="ORF">SAMN04488051_102241</name>
</gene>
<evidence type="ECO:0000256" key="1">
    <source>
        <dbReference type="SAM" id="Phobius"/>
    </source>
</evidence>
<keyword evidence="4" id="KW-1185">Reference proteome</keyword>
<dbReference type="AlphaFoldDB" id="A0A1H3ZL29"/>
<dbReference type="STRING" id="152573.SAMN04488051_102241"/>
<dbReference type="Proteomes" id="UP000198773">
    <property type="component" value="Unassembled WGS sequence"/>
</dbReference>
<dbReference type="InterPro" id="IPR046586">
    <property type="entry name" value="DUF6644"/>
</dbReference>
<keyword evidence="1" id="KW-1133">Transmembrane helix</keyword>
<evidence type="ECO:0000313" key="3">
    <source>
        <dbReference type="EMBL" id="SEA24496.1"/>
    </source>
</evidence>
<proteinExistence type="predicted"/>
<sequence length="158" mass="17104">MLTELLVNLGDTTLASWLRQSSIGYPLISSAHILGIALLLGAVLILDLRLLGISRRGDLSMLAPILSRFAAGGLLLALITGPLLFSVQPAHYLANTAFLLKLALLLLALLNILLVHRLPHWQALLEGQKPTLLLQVTALLSLLLWLAILLAGRWIAFV</sequence>
<reference evidence="3 4" key="1">
    <citation type="submission" date="2016-10" db="EMBL/GenBank/DDBJ databases">
        <authorList>
            <person name="de Groot N.N."/>
        </authorList>
    </citation>
    <scope>NUCLEOTIDE SEQUENCE [LARGE SCALE GENOMIC DNA]</scope>
    <source>
        <strain evidence="3 4">CGMCC 1.3430</strain>
    </source>
</reference>
<keyword evidence="1" id="KW-0812">Transmembrane</keyword>
<feature type="domain" description="DUF6644" evidence="2">
    <location>
        <begin position="29"/>
        <end position="157"/>
    </location>
</feature>
<keyword evidence="1" id="KW-0472">Membrane</keyword>
<dbReference type="Pfam" id="PF20349">
    <property type="entry name" value="DUF6644"/>
    <property type="match status" value="1"/>
</dbReference>
<feature type="transmembrane region" description="Helical" evidence="1">
    <location>
        <begin position="66"/>
        <end position="85"/>
    </location>
</feature>
<organism evidence="3 4">
    <name type="scientific">Alkalimonas amylolytica</name>
    <dbReference type="NCBI Taxonomy" id="152573"/>
    <lineage>
        <taxon>Bacteria</taxon>
        <taxon>Pseudomonadati</taxon>
        <taxon>Pseudomonadota</taxon>
        <taxon>Gammaproteobacteria</taxon>
        <taxon>Alkalimonas</taxon>
    </lineage>
</organism>
<evidence type="ECO:0000313" key="4">
    <source>
        <dbReference type="Proteomes" id="UP000198773"/>
    </source>
</evidence>
<feature type="transmembrane region" description="Helical" evidence="1">
    <location>
        <begin position="23"/>
        <end position="46"/>
    </location>
</feature>
<feature type="transmembrane region" description="Helical" evidence="1">
    <location>
        <begin position="136"/>
        <end position="156"/>
    </location>
</feature>
<evidence type="ECO:0000259" key="2">
    <source>
        <dbReference type="Pfam" id="PF20349"/>
    </source>
</evidence>
<accession>A0A1H3ZL29</accession>
<feature type="transmembrane region" description="Helical" evidence="1">
    <location>
        <begin position="97"/>
        <end position="115"/>
    </location>
</feature>
<dbReference type="RefSeq" id="WP_091340320.1">
    <property type="nucleotide sequence ID" value="NZ_FNRM01000002.1"/>
</dbReference>
<protein>
    <recommendedName>
        <fullName evidence="2">DUF6644 domain-containing protein</fullName>
    </recommendedName>
</protein>
<name>A0A1H3ZL29_ALKAM</name>
<dbReference type="EMBL" id="FNRM01000002">
    <property type="protein sequence ID" value="SEA24496.1"/>
    <property type="molecule type" value="Genomic_DNA"/>
</dbReference>